<dbReference type="EMBL" id="MLCB01000085">
    <property type="protein sequence ID" value="OJI94816.1"/>
    <property type="molecule type" value="Genomic_DNA"/>
</dbReference>
<dbReference type="STRING" id="696762.PFRI_09960"/>
<dbReference type="RefSeq" id="WP_072629635.1">
    <property type="nucleotide sequence ID" value="NZ_MLCB01000085.1"/>
</dbReference>
<sequence>MAFRSCTTIAAIVLKDPTEFGLDRLADEILQSKIAKHAGSRSITWDHDDLVFLDFDGLRIGLYAVHETDETPNTICIAVGPVRSNRLPKHLDSARIAHELVKKVSRVLAARAVLWHDYQRPLSSLVIDDFHFELDKMLGYLELQMHGTRTAKTQPTACRKKARTALINDDLALEKLRKTLCVRGLIGNPVSLPLHVSLYIFAVTFFFMIPALGSTLLSYIWLRDRVDKPTTSA</sequence>
<accession>A0A1L9NZY8</accession>
<evidence type="ECO:0000256" key="1">
    <source>
        <dbReference type="SAM" id="Phobius"/>
    </source>
</evidence>
<name>A0A1L9NZY8_9RHOB</name>
<organism evidence="2 3">
    <name type="scientific">Planktotalea frisia</name>
    <dbReference type="NCBI Taxonomy" id="696762"/>
    <lineage>
        <taxon>Bacteria</taxon>
        <taxon>Pseudomonadati</taxon>
        <taxon>Pseudomonadota</taxon>
        <taxon>Alphaproteobacteria</taxon>
        <taxon>Rhodobacterales</taxon>
        <taxon>Paracoccaceae</taxon>
        <taxon>Planktotalea</taxon>
    </lineage>
</organism>
<keyword evidence="1" id="KW-1133">Transmembrane helix</keyword>
<gene>
    <name evidence="2" type="ORF">PFRI_09960</name>
</gene>
<reference evidence="2 3" key="1">
    <citation type="submission" date="2016-10" db="EMBL/GenBank/DDBJ databases">
        <title>Genome sequence of Planktotalea frisia SH6-1.</title>
        <authorList>
            <person name="Poehlein A."/>
            <person name="Bakenhus I."/>
            <person name="Voget S."/>
            <person name="Brinkhoff T."/>
            <person name="Simon M."/>
        </authorList>
    </citation>
    <scope>NUCLEOTIDE SEQUENCE [LARGE SCALE GENOMIC DNA]</scope>
    <source>
        <strain evidence="2 3">SH6-1</strain>
    </source>
</reference>
<keyword evidence="3" id="KW-1185">Reference proteome</keyword>
<keyword evidence="1" id="KW-0472">Membrane</keyword>
<evidence type="ECO:0000313" key="3">
    <source>
        <dbReference type="Proteomes" id="UP000184514"/>
    </source>
</evidence>
<protein>
    <submittedName>
        <fullName evidence="2">Uncharacterized protein</fullName>
    </submittedName>
</protein>
<evidence type="ECO:0000313" key="2">
    <source>
        <dbReference type="EMBL" id="OJI94816.1"/>
    </source>
</evidence>
<dbReference type="AlphaFoldDB" id="A0A1L9NZY8"/>
<dbReference type="OrthoDB" id="7855251at2"/>
<dbReference type="Proteomes" id="UP000184514">
    <property type="component" value="Unassembled WGS sequence"/>
</dbReference>
<proteinExistence type="predicted"/>
<comment type="caution">
    <text evidence="2">The sequence shown here is derived from an EMBL/GenBank/DDBJ whole genome shotgun (WGS) entry which is preliminary data.</text>
</comment>
<feature type="transmembrane region" description="Helical" evidence="1">
    <location>
        <begin position="198"/>
        <end position="222"/>
    </location>
</feature>
<keyword evidence="1" id="KW-0812">Transmembrane</keyword>